<sequence>MHYGADPLAEDDFGRTPLDMATGKTQEFLQRYFLCIILIERWLNSVLLIPGKSTN</sequence>
<proteinExistence type="predicted"/>
<keyword evidence="1" id="KW-1185">Reference proteome</keyword>
<name>A0A1I7WIS9_HETBA</name>
<evidence type="ECO:0000313" key="2">
    <source>
        <dbReference type="WBParaSite" id="Hba_04922"/>
    </source>
</evidence>
<protein>
    <submittedName>
        <fullName evidence="2">ANK_REP_REGION domain-containing protein</fullName>
    </submittedName>
</protein>
<accession>A0A1I7WIS9</accession>
<evidence type="ECO:0000313" key="1">
    <source>
        <dbReference type="Proteomes" id="UP000095283"/>
    </source>
</evidence>
<dbReference type="WBParaSite" id="Hba_04922">
    <property type="protein sequence ID" value="Hba_04922"/>
    <property type="gene ID" value="Hba_04922"/>
</dbReference>
<organism evidence="1 2">
    <name type="scientific">Heterorhabditis bacteriophora</name>
    <name type="common">Entomopathogenic nematode worm</name>
    <dbReference type="NCBI Taxonomy" id="37862"/>
    <lineage>
        <taxon>Eukaryota</taxon>
        <taxon>Metazoa</taxon>
        <taxon>Ecdysozoa</taxon>
        <taxon>Nematoda</taxon>
        <taxon>Chromadorea</taxon>
        <taxon>Rhabditida</taxon>
        <taxon>Rhabditina</taxon>
        <taxon>Rhabditomorpha</taxon>
        <taxon>Strongyloidea</taxon>
        <taxon>Heterorhabditidae</taxon>
        <taxon>Heterorhabditis</taxon>
    </lineage>
</organism>
<reference evidence="2" key="1">
    <citation type="submission" date="2016-11" db="UniProtKB">
        <authorList>
            <consortium name="WormBaseParasite"/>
        </authorList>
    </citation>
    <scope>IDENTIFICATION</scope>
</reference>
<dbReference type="AlphaFoldDB" id="A0A1I7WIS9"/>
<dbReference type="Proteomes" id="UP000095283">
    <property type="component" value="Unplaced"/>
</dbReference>